<sequence>MLDEIRRQMFDDLSLDAQATDRASVGDVDLYFRVGNAWDYTLKFKRVDAGLRVGVLLPAATRRNLNSPASVPFGGKSHYGVYVAGDVELELKDDIKVGLFFDVI</sequence>
<dbReference type="AlphaFoldDB" id="X1RXA7"/>
<dbReference type="EMBL" id="BARW01012570">
    <property type="protein sequence ID" value="GAI85308.1"/>
    <property type="molecule type" value="Genomic_DNA"/>
</dbReference>
<reference evidence="1" key="1">
    <citation type="journal article" date="2014" name="Front. Microbiol.">
        <title>High frequency of phylogenetically diverse reductive dehalogenase-homologous genes in deep subseafloor sedimentary metagenomes.</title>
        <authorList>
            <person name="Kawai M."/>
            <person name="Futagami T."/>
            <person name="Toyoda A."/>
            <person name="Takaki Y."/>
            <person name="Nishi S."/>
            <person name="Hori S."/>
            <person name="Arai W."/>
            <person name="Tsubouchi T."/>
            <person name="Morono Y."/>
            <person name="Uchiyama I."/>
            <person name="Ito T."/>
            <person name="Fujiyama A."/>
            <person name="Inagaki F."/>
            <person name="Takami H."/>
        </authorList>
    </citation>
    <scope>NUCLEOTIDE SEQUENCE</scope>
    <source>
        <strain evidence="1">Expedition CK06-06</strain>
    </source>
</reference>
<feature type="non-terminal residue" evidence="1">
    <location>
        <position position="104"/>
    </location>
</feature>
<organism evidence="1">
    <name type="scientific">marine sediment metagenome</name>
    <dbReference type="NCBI Taxonomy" id="412755"/>
    <lineage>
        <taxon>unclassified sequences</taxon>
        <taxon>metagenomes</taxon>
        <taxon>ecological metagenomes</taxon>
    </lineage>
</organism>
<accession>X1RXA7</accession>
<name>X1RXA7_9ZZZZ</name>
<protein>
    <submittedName>
        <fullName evidence="1">Uncharacterized protein</fullName>
    </submittedName>
</protein>
<gene>
    <name evidence="1" type="ORF">S12H4_23597</name>
</gene>
<comment type="caution">
    <text evidence="1">The sequence shown here is derived from an EMBL/GenBank/DDBJ whole genome shotgun (WGS) entry which is preliminary data.</text>
</comment>
<proteinExistence type="predicted"/>
<evidence type="ECO:0000313" key="1">
    <source>
        <dbReference type="EMBL" id="GAI85308.1"/>
    </source>
</evidence>